<dbReference type="RefSeq" id="WP_036907991.1">
    <property type="nucleotide sequence ID" value="NZ_CP138967.1"/>
</dbReference>
<dbReference type="EMBL" id="JNAX01000019">
    <property type="protein sequence ID" value="KGG18443.1"/>
    <property type="molecule type" value="Genomic_DNA"/>
</dbReference>
<feature type="signal peptide" evidence="1">
    <location>
        <begin position="1"/>
        <end position="19"/>
    </location>
</feature>
<protein>
    <submittedName>
        <fullName evidence="2">Uncharacterized protein</fullName>
    </submittedName>
</protein>
<evidence type="ECO:0000313" key="2">
    <source>
        <dbReference type="EMBL" id="KGG18443.1"/>
    </source>
</evidence>
<reference evidence="3" key="1">
    <citation type="journal article" date="2014" name="Sci. Data">
        <title>Genomes of diverse isolates of the marine cyanobacterium Prochlorococcus.</title>
        <authorList>
            <person name="Biller S."/>
            <person name="Berube P."/>
            <person name="Thompson J."/>
            <person name="Kelly L."/>
            <person name="Roggensack S."/>
            <person name="Awad L."/>
            <person name="Roache-Johnson K."/>
            <person name="Ding H."/>
            <person name="Giovannoni S.J."/>
            <person name="Moore L.R."/>
            <person name="Chisholm S.W."/>
        </authorList>
    </citation>
    <scope>NUCLEOTIDE SEQUENCE [LARGE SCALE GENOMIC DNA]</scope>
    <source>
        <strain evidence="3">PAC1</strain>
    </source>
</reference>
<name>A0A0A2BWJ3_PROMR</name>
<accession>A0A0A2BWJ3</accession>
<gene>
    <name evidence="2" type="ORF">EV03_2289</name>
</gene>
<evidence type="ECO:0000313" key="3">
    <source>
        <dbReference type="Proteomes" id="UP000030392"/>
    </source>
</evidence>
<comment type="caution">
    <text evidence="2">The sequence shown here is derived from an EMBL/GenBank/DDBJ whole genome shotgun (WGS) entry which is preliminary data.</text>
</comment>
<dbReference type="Proteomes" id="UP000030392">
    <property type="component" value="Unassembled WGS sequence"/>
</dbReference>
<organism evidence="2 3">
    <name type="scientific">Prochlorococcus marinus str. PAC1</name>
    <dbReference type="NCBI Taxonomy" id="59924"/>
    <lineage>
        <taxon>Bacteria</taxon>
        <taxon>Bacillati</taxon>
        <taxon>Cyanobacteriota</taxon>
        <taxon>Cyanophyceae</taxon>
        <taxon>Synechococcales</taxon>
        <taxon>Prochlorococcaceae</taxon>
        <taxon>Prochlorococcus</taxon>
    </lineage>
</organism>
<keyword evidence="1" id="KW-0732">Signal</keyword>
<sequence length="111" mass="12941">MKRKLLSFFIFLFSTQAVNSSIVYTFNGTNIIESICQDGKANHHIESEEGLIFKLEGNGEEKYEYPILHKGFHNTSTDGVKKFICTTKELDETNSTLYIEIMKRKNRERKR</sequence>
<dbReference type="AlphaFoldDB" id="A0A0A2BWJ3"/>
<proteinExistence type="predicted"/>
<feature type="chain" id="PRO_5001997708" evidence="1">
    <location>
        <begin position="20"/>
        <end position="111"/>
    </location>
</feature>
<evidence type="ECO:0000256" key="1">
    <source>
        <dbReference type="SAM" id="SignalP"/>
    </source>
</evidence>